<keyword evidence="5" id="KW-1185">Reference proteome</keyword>
<feature type="domain" description="NAD-dependent epimerase/dehydratase" evidence="3">
    <location>
        <begin position="9"/>
        <end position="179"/>
    </location>
</feature>
<reference evidence="4 5" key="1">
    <citation type="submission" date="2019-01" db="EMBL/GenBank/DDBJ databases">
        <title>Bacillus sp. M5HDSG1-1, whole genome shotgun sequence.</title>
        <authorList>
            <person name="Tuo L."/>
        </authorList>
    </citation>
    <scope>NUCLEOTIDE SEQUENCE [LARGE SCALE GENOMIC DNA]</scope>
    <source>
        <strain evidence="4 5">M5HDSG1-1</strain>
    </source>
</reference>
<proteinExistence type="predicted"/>
<keyword evidence="1" id="KW-0521">NADP</keyword>
<comment type="caution">
    <text evidence="4">The sequence shown here is derived from an EMBL/GenBank/DDBJ whole genome shotgun (WGS) entry which is preliminary data.</text>
</comment>
<evidence type="ECO:0000256" key="1">
    <source>
        <dbReference type="ARBA" id="ARBA00022857"/>
    </source>
</evidence>
<evidence type="ECO:0000256" key="2">
    <source>
        <dbReference type="ARBA" id="ARBA00023277"/>
    </source>
</evidence>
<keyword evidence="2" id="KW-0119">Carbohydrate metabolism</keyword>
<dbReference type="EMBL" id="RZTZ01000004">
    <property type="protein sequence ID" value="RVT62743.1"/>
    <property type="molecule type" value="Genomic_DNA"/>
</dbReference>
<evidence type="ECO:0000259" key="3">
    <source>
        <dbReference type="Pfam" id="PF01370"/>
    </source>
</evidence>
<gene>
    <name evidence="4" type="ORF">EM808_13360</name>
</gene>
<dbReference type="Proteomes" id="UP000288024">
    <property type="component" value="Unassembled WGS sequence"/>
</dbReference>
<dbReference type="InterPro" id="IPR036291">
    <property type="entry name" value="NAD(P)-bd_dom_sf"/>
</dbReference>
<accession>A0A3S2UWN5</accession>
<dbReference type="PANTHER" id="PTHR43103:SF3">
    <property type="entry name" value="ADP-L-GLYCERO-D-MANNO-HEPTOSE-6-EPIMERASE"/>
    <property type="match status" value="1"/>
</dbReference>
<dbReference type="PANTHER" id="PTHR43103">
    <property type="entry name" value="NUCLEOSIDE-DIPHOSPHATE-SUGAR EPIMERASE"/>
    <property type="match status" value="1"/>
</dbReference>
<organism evidence="4 5">
    <name type="scientific">Niallia taxi</name>
    <dbReference type="NCBI Taxonomy" id="2499688"/>
    <lineage>
        <taxon>Bacteria</taxon>
        <taxon>Bacillati</taxon>
        <taxon>Bacillota</taxon>
        <taxon>Bacilli</taxon>
        <taxon>Bacillales</taxon>
        <taxon>Bacillaceae</taxon>
        <taxon>Niallia</taxon>
    </lineage>
</organism>
<protein>
    <submittedName>
        <fullName evidence="4">NAD(P)-dependent oxidoreductase</fullName>
    </submittedName>
</protein>
<dbReference type="SUPFAM" id="SSF51735">
    <property type="entry name" value="NAD(P)-binding Rossmann-fold domains"/>
    <property type="match status" value="1"/>
</dbReference>
<name>A0A3S2UWN5_9BACI</name>
<dbReference type="InterPro" id="IPR001509">
    <property type="entry name" value="Epimerase_deHydtase"/>
</dbReference>
<evidence type="ECO:0000313" key="5">
    <source>
        <dbReference type="Proteomes" id="UP000288024"/>
    </source>
</evidence>
<dbReference type="Gene3D" id="3.40.50.720">
    <property type="entry name" value="NAD(P)-binding Rossmann-like Domain"/>
    <property type="match status" value="1"/>
</dbReference>
<dbReference type="Pfam" id="PF01370">
    <property type="entry name" value="Epimerase"/>
    <property type="match status" value="1"/>
</dbReference>
<sequence length="257" mass="28905">MEEIMKKKVTIIGGAGTIGSILYQGLSSKYHIVILDKKAPEQAEEFIEVNATDYDSLHSSIPKDSDALINLLTMKSHNDLQDIQEFQNMTKLHFMASFYAMHAAITLGIPKIVYASSNHTTDYYEKDGFSTLGREVTTEDYPYSNGLYGVLKLASENIGHILSHQTENNLSLINLRIGSVHPNEMEAVKEDDRLHRTLLTHEDTVQLFDLALESTVRYGTYYGVSDNPQKPWSTDNAIEQLGFISRSNALDVLKKEK</sequence>
<evidence type="ECO:0000313" key="4">
    <source>
        <dbReference type="EMBL" id="RVT62743.1"/>
    </source>
</evidence>
<dbReference type="AlphaFoldDB" id="A0A3S2UWN5"/>